<dbReference type="InterPro" id="IPR016035">
    <property type="entry name" value="Acyl_Trfase/lysoPLipase"/>
</dbReference>
<feature type="short sequence motif" description="DGA/G" evidence="4">
    <location>
        <begin position="228"/>
        <end position="230"/>
    </location>
</feature>
<keyword evidence="8" id="KW-1185">Reference proteome</keyword>
<dbReference type="RefSeq" id="WP_386758123.1">
    <property type="nucleotide sequence ID" value="NZ_JBHRXK010000002.1"/>
</dbReference>
<protein>
    <submittedName>
        <fullName evidence="7">Patatin-like phospholipase family protein</fullName>
    </submittedName>
</protein>
<keyword evidence="1 4" id="KW-0378">Hydrolase</keyword>
<evidence type="ECO:0000313" key="7">
    <source>
        <dbReference type="EMBL" id="MFC3550352.1"/>
    </source>
</evidence>
<dbReference type="CDD" id="cd07205">
    <property type="entry name" value="Pat_PNPLA6_PNPLA7_NTE1_like"/>
    <property type="match status" value="1"/>
</dbReference>
<evidence type="ECO:0000256" key="2">
    <source>
        <dbReference type="ARBA" id="ARBA00022963"/>
    </source>
</evidence>
<evidence type="ECO:0000259" key="6">
    <source>
        <dbReference type="PROSITE" id="PS51635"/>
    </source>
</evidence>
<dbReference type="SUPFAM" id="SSF52151">
    <property type="entry name" value="FabD/lysophospholipase-like"/>
    <property type="match status" value="1"/>
</dbReference>
<sequence length="755" mass="82314">MRDVNRPAGGVPLGLQRFGLAAVLALGGLMAAVPARAADGPGSAPCIGLVLGGGGARGSAHIGVLKVLERERIPVCRVAGTSMGSIVGGLYATGYTPAEMETLIETIDWADMFVDDPPREGLPMRRKDADFRYLLDLEIGYTDGHVVLPVGFVQGQKLLMLLRRLTLSTWNAKDFDALPIPFRAVAADIVTGDKVVFDDGDLALAIRSSMSVPGAFAPVRVDGRLLVDGGMVDNVPVDVVRDMGAQQLIVVDVGSPLHKEESLTNPVVIMDQMISALMIEKTRRVLATLGPQDVLITPELGDITSAQFNRGKEAIEIGERAAEAALPRLRALSVDEATYAAFEARQRRRDFDPGLVAFLDVVKGRSPSAMRQVERAMAENVGEPFDADRVEKDLGSAYGDGRFQQIDYRVVERNGETGLEIIPALKAWSAFGKLGFQLDDNFNGGNSYLVSAELTFNDVNSLGAEWRNVFRLGRITGLRSEFYQPFGETGAFYLQPSLDLRNESLPLWVQGHHLAEFRVNRRQLGLEAGWSPQPEWRVSAELVRGRDRADLLIGTPGVIDGDKEEYAGVLYNATWDTLDNINFPTRGLRVSADMEAYYDVMGADVNGNVARLTADWARAWGRYHLLLGARLTSALEDDNFFQAQDFLGGFLNLSGFEERALFGNQTALARAVAYRRTGNTSRLFSLPMYVGASLETGNAWFSQDNVDADDLIIAGSLFVGFSTPLGPMFLAYGGNDDGESSWYLTFGSLLRPRVK</sequence>
<dbReference type="PROSITE" id="PS51635">
    <property type="entry name" value="PNPLA"/>
    <property type="match status" value="1"/>
</dbReference>
<comment type="caution">
    <text evidence="7">The sequence shown here is derived from an EMBL/GenBank/DDBJ whole genome shotgun (WGS) entry which is preliminary data.</text>
</comment>
<organism evidence="7 8">
    <name type="scientific">Lysobacter cavernae</name>
    <dbReference type="NCBI Taxonomy" id="1685901"/>
    <lineage>
        <taxon>Bacteria</taxon>
        <taxon>Pseudomonadati</taxon>
        <taxon>Pseudomonadota</taxon>
        <taxon>Gammaproteobacteria</taxon>
        <taxon>Lysobacterales</taxon>
        <taxon>Lysobacteraceae</taxon>
        <taxon>Lysobacter</taxon>
    </lineage>
</organism>
<keyword evidence="3 4" id="KW-0443">Lipid metabolism</keyword>
<evidence type="ECO:0000256" key="3">
    <source>
        <dbReference type="ARBA" id="ARBA00023098"/>
    </source>
</evidence>
<accession>A0ABV7RNK4</accession>
<feature type="active site" description="Nucleophile" evidence="4">
    <location>
        <position position="82"/>
    </location>
</feature>
<dbReference type="Gene3D" id="2.40.160.50">
    <property type="entry name" value="membrane protein fhac: a member of the omp85/tpsb transporter family"/>
    <property type="match status" value="1"/>
</dbReference>
<evidence type="ECO:0000313" key="8">
    <source>
        <dbReference type="Proteomes" id="UP001595740"/>
    </source>
</evidence>
<feature type="short sequence motif" description="GXSXG" evidence="4">
    <location>
        <begin position="80"/>
        <end position="84"/>
    </location>
</feature>
<dbReference type="InterPro" id="IPR002641">
    <property type="entry name" value="PNPLA_dom"/>
</dbReference>
<dbReference type="EMBL" id="JBHRXK010000002">
    <property type="protein sequence ID" value="MFC3550352.1"/>
    <property type="molecule type" value="Genomic_DNA"/>
</dbReference>
<evidence type="ECO:0000256" key="4">
    <source>
        <dbReference type="PROSITE-ProRule" id="PRU01161"/>
    </source>
</evidence>
<feature type="short sequence motif" description="GXGXXG" evidence="4">
    <location>
        <begin position="53"/>
        <end position="58"/>
    </location>
</feature>
<dbReference type="PANTHER" id="PTHR14226">
    <property type="entry name" value="NEUROPATHY TARGET ESTERASE/SWISS CHEESE D.MELANOGASTER"/>
    <property type="match status" value="1"/>
</dbReference>
<proteinExistence type="predicted"/>
<dbReference type="InterPro" id="IPR050301">
    <property type="entry name" value="NTE"/>
</dbReference>
<name>A0ABV7RNK4_9GAMM</name>
<feature type="chain" id="PRO_5046634244" evidence="5">
    <location>
        <begin position="38"/>
        <end position="755"/>
    </location>
</feature>
<dbReference type="Gene3D" id="3.40.1090.10">
    <property type="entry name" value="Cytosolic phospholipase A2 catalytic domain"/>
    <property type="match status" value="2"/>
</dbReference>
<feature type="active site" description="Proton acceptor" evidence="4">
    <location>
        <position position="228"/>
    </location>
</feature>
<evidence type="ECO:0000256" key="5">
    <source>
        <dbReference type="SAM" id="SignalP"/>
    </source>
</evidence>
<dbReference type="Pfam" id="PF01734">
    <property type="entry name" value="Patatin"/>
    <property type="match status" value="1"/>
</dbReference>
<keyword evidence="5" id="KW-0732">Signal</keyword>
<gene>
    <name evidence="7" type="ORF">ACFOLC_04930</name>
</gene>
<reference evidence="8" key="1">
    <citation type="journal article" date="2019" name="Int. J. Syst. Evol. Microbiol.">
        <title>The Global Catalogue of Microorganisms (GCM) 10K type strain sequencing project: providing services to taxonomists for standard genome sequencing and annotation.</title>
        <authorList>
            <consortium name="The Broad Institute Genomics Platform"/>
            <consortium name="The Broad Institute Genome Sequencing Center for Infectious Disease"/>
            <person name="Wu L."/>
            <person name="Ma J."/>
        </authorList>
    </citation>
    <scope>NUCLEOTIDE SEQUENCE [LARGE SCALE GENOMIC DNA]</scope>
    <source>
        <strain evidence="8">KCTC 42875</strain>
    </source>
</reference>
<dbReference type="PANTHER" id="PTHR14226:SF29">
    <property type="entry name" value="NEUROPATHY TARGET ESTERASE SWS"/>
    <property type="match status" value="1"/>
</dbReference>
<feature type="signal peptide" evidence="5">
    <location>
        <begin position="1"/>
        <end position="37"/>
    </location>
</feature>
<keyword evidence="2 4" id="KW-0442">Lipid degradation</keyword>
<feature type="domain" description="PNPLA" evidence="6">
    <location>
        <begin position="49"/>
        <end position="241"/>
    </location>
</feature>
<evidence type="ECO:0000256" key="1">
    <source>
        <dbReference type="ARBA" id="ARBA00022801"/>
    </source>
</evidence>
<dbReference type="Proteomes" id="UP001595740">
    <property type="component" value="Unassembled WGS sequence"/>
</dbReference>